<accession>A0AAV0TBB3</accession>
<protein>
    <recommendedName>
        <fullName evidence="3">RxLR effector candidate protein</fullName>
    </recommendedName>
</protein>
<dbReference type="AlphaFoldDB" id="A0AAV0TBB3"/>
<name>A0AAV0TBB3_HYABA</name>
<evidence type="ECO:0008006" key="3">
    <source>
        <dbReference type="Google" id="ProtNLM"/>
    </source>
</evidence>
<sequence length="302" mass="34231">MTKIEPAAVIRSAHADHNGVAFKKPLEQHNHKAGEERMGLAVNNVEAIETTTHELVNAFFRRVQAKAGPSTETKSEASFKDALGHYIATQFEDTDKGRAHLADIYARRDPNELAHLLKVVHGVYRAHQEETALAEIMEEMQRFDTHPLAVLRMIIPIYKDVGNPERPSADIVFEQLKEYIKMYNAKRPDEPPIAMLLTLFEGFGNLARLKSFLSDVKPNPTYAQEVNRMEQLLAEFQMRLVNMFDALALEVGIAPQGQRFLANHNMESFMTYIWRIINLLPPGRQNIFAELKVMSEANPAAI</sequence>
<evidence type="ECO:0000313" key="1">
    <source>
        <dbReference type="EMBL" id="CAI5716989.1"/>
    </source>
</evidence>
<dbReference type="Proteomes" id="UP001162031">
    <property type="component" value="Unassembled WGS sequence"/>
</dbReference>
<dbReference type="EMBL" id="CANTFL010000173">
    <property type="protein sequence ID" value="CAI5716989.1"/>
    <property type="molecule type" value="Genomic_DNA"/>
</dbReference>
<proteinExistence type="predicted"/>
<keyword evidence="2" id="KW-1185">Reference proteome</keyword>
<comment type="caution">
    <text evidence="1">The sequence shown here is derived from an EMBL/GenBank/DDBJ whole genome shotgun (WGS) entry which is preliminary data.</text>
</comment>
<reference evidence="1" key="1">
    <citation type="submission" date="2022-12" db="EMBL/GenBank/DDBJ databases">
        <authorList>
            <person name="Webb A."/>
        </authorList>
    </citation>
    <scope>NUCLEOTIDE SEQUENCE</scope>
    <source>
        <strain evidence="1">Hp1</strain>
    </source>
</reference>
<organism evidence="1 2">
    <name type="scientific">Hyaloperonospora brassicae</name>
    <name type="common">Brassica downy mildew</name>
    <name type="synonym">Peronospora brassicae</name>
    <dbReference type="NCBI Taxonomy" id="162125"/>
    <lineage>
        <taxon>Eukaryota</taxon>
        <taxon>Sar</taxon>
        <taxon>Stramenopiles</taxon>
        <taxon>Oomycota</taxon>
        <taxon>Peronosporomycetes</taxon>
        <taxon>Peronosporales</taxon>
        <taxon>Peronosporaceae</taxon>
        <taxon>Hyaloperonospora</taxon>
    </lineage>
</organism>
<gene>
    <name evidence="1" type="ORF">HBR001_LOCUS1736</name>
</gene>
<evidence type="ECO:0000313" key="2">
    <source>
        <dbReference type="Proteomes" id="UP001162031"/>
    </source>
</evidence>